<gene>
    <name evidence="5" type="primary">rplY</name>
    <name evidence="5" type="synonym">ctc</name>
    <name evidence="9" type="ORF">SAMN05421546_1414</name>
</gene>
<dbReference type="NCBIfam" id="NF004130">
    <property type="entry name" value="PRK05618.1-5"/>
    <property type="match status" value="1"/>
</dbReference>
<dbReference type="GO" id="GO:0003735">
    <property type="term" value="F:structural constituent of ribosome"/>
    <property type="evidence" value="ECO:0007669"/>
    <property type="project" value="InterPro"/>
</dbReference>
<dbReference type="NCBIfam" id="NF004612">
    <property type="entry name" value="PRK05943.1"/>
    <property type="match status" value="1"/>
</dbReference>
<feature type="compositionally biased region" description="Basic and acidic residues" evidence="6">
    <location>
        <begin position="1"/>
        <end position="19"/>
    </location>
</feature>
<evidence type="ECO:0000313" key="10">
    <source>
        <dbReference type="Proteomes" id="UP000241788"/>
    </source>
</evidence>
<dbReference type="InterPro" id="IPR020056">
    <property type="entry name" value="Rbsml_bL25/Gln-tRNA_synth_N"/>
</dbReference>
<dbReference type="Pfam" id="PF14693">
    <property type="entry name" value="Ribosomal_TL5_C"/>
    <property type="match status" value="1"/>
</dbReference>
<dbReference type="InterPro" id="IPR029751">
    <property type="entry name" value="Ribosomal_L25_dom"/>
</dbReference>
<comment type="similarity">
    <text evidence="5">Belongs to the bacterial ribosomal protein bL25 family. CTC subfamily.</text>
</comment>
<dbReference type="InterPro" id="IPR020055">
    <property type="entry name" value="Ribosomal_bL25_short"/>
</dbReference>
<keyword evidence="10" id="KW-1185">Reference proteome</keyword>
<evidence type="ECO:0000256" key="3">
    <source>
        <dbReference type="ARBA" id="ARBA00022980"/>
    </source>
</evidence>
<dbReference type="InterPro" id="IPR020930">
    <property type="entry name" value="Ribosomal_uL5_bac-type"/>
</dbReference>
<dbReference type="NCBIfam" id="TIGR00731">
    <property type="entry name" value="bL25_bact_ctc"/>
    <property type="match status" value="1"/>
</dbReference>
<dbReference type="HAMAP" id="MF_01334">
    <property type="entry name" value="Ribosomal_bL25_CTC"/>
    <property type="match status" value="1"/>
</dbReference>
<feature type="domain" description="Large ribosomal subunit protein bL25 L25" evidence="7">
    <location>
        <begin position="8"/>
        <end position="95"/>
    </location>
</feature>
<keyword evidence="3 5" id="KW-0689">Ribosomal protein</keyword>
<dbReference type="Proteomes" id="UP000241788">
    <property type="component" value="Unassembled WGS sequence"/>
</dbReference>
<keyword evidence="2 5" id="KW-0694">RNA-binding</keyword>
<dbReference type="FunFam" id="2.40.240.10:FF:000002">
    <property type="entry name" value="50S ribosomal protein L25"/>
    <property type="match status" value="1"/>
</dbReference>
<dbReference type="Gene3D" id="2.170.120.20">
    <property type="entry name" value="Ribosomal protein L25, beta domain"/>
    <property type="match status" value="1"/>
</dbReference>
<feature type="region of interest" description="Disordered" evidence="6">
    <location>
        <begin position="1"/>
        <end position="22"/>
    </location>
</feature>
<comment type="function">
    <text evidence="5">This is one of the proteins that binds to the 5S RNA in the ribosome where it forms part of the central protuberance.</text>
</comment>
<dbReference type="STRING" id="1604334.SAMN05421546_1414"/>
<dbReference type="EMBL" id="FTLW01000003">
    <property type="protein sequence ID" value="SIQ54378.1"/>
    <property type="molecule type" value="Genomic_DNA"/>
</dbReference>
<evidence type="ECO:0000256" key="4">
    <source>
        <dbReference type="ARBA" id="ARBA00023274"/>
    </source>
</evidence>
<dbReference type="PANTHER" id="PTHR33284:SF1">
    <property type="entry name" value="RIBOSOMAL PROTEIN L25_GLN-TRNA SYNTHETASE, ANTI-CODON-BINDING DOMAIN-CONTAINING PROTEIN"/>
    <property type="match status" value="1"/>
</dbReference>
<dbReference type="Pfam" id="PF01386">
    <property type="entry name" value="Ribosomal_L25p"/>
    <property type="match status" value="1"/>
</dbReference>
<dbReference type="SUPFAM" id="SSF50715">
    <property type="entry name" value="Ribosomal protein L25-like"/>
    <property type="match status" value="1"/>
</dbReference>
<proteinExistence type="inferred from homology"/>
<dbReference type="InterPro" id="IPR011035">
    <property type="entry name" value="Ribosomal_bL25/Gln-tRNA_synth"/>
</dbReference>
<dbReference type="InterPro" id="IPR037121">
    <property type="entry name" value="Ribosomal_bL25_C"/>
</dbReference>
<accession>A0A1N6TLW8</accession>
<dbReference type="OrthoDB" id="9806411at2"/>
<comment type="subunit">
    <text evidence="5">Part of the 50S ribosomal subunit; part of the 5S rRNA/L5/L18/L25 subcomplex. Contacts the 5S rRNA. Binds to the 5S rRNA independently of L5 and L18.</text>
</comment>
<evidence type="ECO:0000256" key="5">
    <source>
        <dbReference type="HAMAP-Rule" id="MF_01334"/>
    </source>
</evidence>
<sequence length="230" mass="25047">MASKEHKLTAFGRKDEGKGASRRLRHAGRIPAVVYGGGADPVSIELEHEPTWLAQMNDWFYSSIITLAVDGKAQQVLLRDMQRHPYKQIIMHLDFQRVKAGEKIHVKVPLHFINIDESPAGKAADVSVTSELNDLDIVCLPKDLPEFIEVDLGNIAAGDTVYLADVKLPSGVELSHAVSEEHNPAVAVARFVKEEVEEEVAEEVPADDVPAIDQGGDEAAPEGEGESKGE</sequence>
<dbReference type="InterPro" id="IPR001021">
    <property type="entry name" value="Ribosomal_bL25_long"/>
</dbReference>
<dbReference type="GO" id="GO:0008097">
    <property type="term" value="F:5S rRNA binding"/>
    <property type="evidence" value="ECO:0007669"/>
    <property type="project" value="InterPro"/>
</dbReference>
<evidence type="ECO:0000256" key="2">
    <source>
        <dbReference type="ARBA" id="ARBA00022884"/>
    </source>
</evidence>
<evidence type="ECO:0000259" key="8">
    <source>
        <dbReference type="Pfam" id="PF14693"/>
    </source>
</evidence>
<evidence type="ECO:0000256" key="1">
    <source>
        <dbReference type="ARBA" id="ARBA00022730"/>
    </source>
</evidence>
<keyword evidence="4 5" id="KW-0687">Ribonucleoprotein</keyword>
<dbReference type="HAMAP" id="MF_01336">
    <property type="entry name" value="Ribosomal_bL25"/>
    <property type="match status" value="1"/>
</dbReference>
<evidence type="ECO:0000259" key="7">
    <source>
        <dbReference type="Pfam" id="PF01386"/>
    </source>
</evidence>
<feature type="compositionally biased region" description="Acidic residues" evidence="6">
    <location>
        <begin position="215"/>
        <end position="224"/>
    </location>
</feature>
<name>A0A1N6TLW8_9GAMM</name>
<organism evidence="9 10">
    <name type="scientific">Solilutibacter tolerans</name>
    <dbReference type="NCBI Taxonomy" id="1604334"/>
    <lineage>
        <taxon>Bacteria</taxon>
        <taxon>Pseudomonadati</taxon>
        <taxon>Pseudomonadota</taxon>
        <taxon>Gammaproteobacteria</taxon>
        <taxon>Lysobacterales</taxon>
        <taxon>Lysobacteraceae</taxon>
        <taxon>Solilutibacter</taxon>
    </lineage>
</organism>
<keyword evidence="1 5" id="KW-0699">rRNA-binding</keyword>
<dbReference type="InterPro" id="IPR020057">
    <property type="entry name" value="Ribosomal_bL25_b-dom"/>
</dbReference>
<dbReference type="GO" id="GO:0006412">
    <property type="term" value="P:translation"/>
    <property type="evidence" value="ECO:0007669"/>
    <property type="project" value="UniProtKB-UniRule"/>
</dbReference>
<reference evidence="10" key="1">
    <citation type="submission" date="2017-01" db="EMBL/GenBank/DDBJ databases">
        <authorList>
            <person name="Varghese N."/>
            <person name="Submissions S."/>
        </authorList>
    </citation>
    <scope>NUCLEOTIDE SEQUENCE [LARGE SCALE GENOMIC DNA]</scope>
    <source>
        <strain evidence="10">UM1</strain>
    </source>
</reference>
<dbReference type="AlphaFoldDB" id="A0A1N6TLW8"/>
<evidence type="ECO:0000256" key="6">
    <source>
        <dbReference type="SAM" id="MobiDB-lite"/>
    </source>
</evidence>
<evidence type="ECO:0000313" key="9">
    <source>
        <dbReference type="EMBL" id="SIQ54378.1"/>
    </source>
</evidence>
<feature type="domain" description="Large ribosomal subunit protein bL25 beta" evidence="8">
    <location>
        <begin position="103"/>
        <end position="180"/>
    </location>
</feature>
<dbReference type="RefSeq" id="WP_076586715.1">
    <property type="nucleotide sequence ID" value="NZ_FTLW01000003.1"/>
</dbReference>
<protein>
    <recommendedName>
        <fullName evidence="5">Large ribosomal subunit protein bL25</fullName>
    </recommendedName>
    <alternativeName>
        <fullName evidence="5">General stress protein CTC</fullName>
    </alternativeName>
</protein>
<dbReference type="PANTHER" id="PTHR33284">
    <property type="entry name" value="RIBOSOMAL PROTEIN L25/GLN-TRNA SYNTHETASE, ANTI-CODON-BINDING DOMAIN-CONTAINING PROTEIN"/>
    <property type="match status" value="1"/>
</dbReference>
<dbReference type="Gene3D" id="2.40.240.10">
    <property type="entry name" value="Ribosomal Protein L25, Chain P"/>
    <property type="match status" value="1"/>
</dbReference>
<feature type="region of interest" description="Disordered" evidence="6">
    <location>
        <begin position="199"/>
        <end position="230"/>
    </location>
</feature>
<dbReference type="GO" id="GO:0022625">
    <property type="term" value="C:cytosolic large ribosomal subunit"/>
    <property type="evidence" value="ECO:0007669"/>
    <property type="project" value="TreeGrafter"/>
</dbReference>
<dbReference type="CDD" id="cd00495">
    <property type="entry name" value="Ribosomal_L25_TL5_CTC"/>
    <property type="match status" value="1"/>
</dbReference>